<comment type="caution">
    <text evidence="2">The sequence shown here is derived from an EMBL/GenBank/DDBJ whole genome shotgun (WGS) entry which is preliminary data.</text>
</comment>
<sequence>MKKILSVLAIALLTVSLFTSCKKDDDPADNDLFVGTYRGSVSYNTDGETISKDNGSVTVVKIGSKYNFAFSDGIPDITGVEFAKENDNTYINIGGDATSYIRINASTLKILYVKDGKRWGADCTR</sequence>
<keyword evidence="1" id="KW-0732">Signal</keyword>
<evidence type="ECO:0000256" key="1">
    <source>
        <dbReference type="SAM" id="SignalP"/>
    </source>
</evidence>
<feature type="signal peptide" evidence="1">
    <location>
        <begin position="1"/>
        <end position="23"/>
    </location>
</feature>
<dbReference type="RefSeq" id="WP_386102281.1">
    <property type="nucleotide sequence ID" value="NZ_JBHUOZ010000003.1"/>
</dbReference>
<accession>A0ABW6A8B8</accession>
<evidence type="ECO:0000313" key="3">
    <source>
        <dbReference type="Proteomes" id="UP001597511"/>
    </source>
</evidence>
<dbReference type="EMBL" id="JBHUOZ010000003">
    <property type="protein sequence ID" value="MFD2921619.1"/>
    <property type="molecule type" value="Genomic_DNA"/>
</dbReference>
<name>A0ABW6A8B8_9BACT</name>
<proteinExistence type="predicted"/>
<evidence type="ECO:0000313" key="2">
    <source>
        <dbReference type="EMBL" id="MFD2921619.1"/>
    </source>
</evidence>
<evidence type="ECO:0008006" key="4">
    <source>
        <dbReference type="Google" id="ProtNLM"/>
    </source>
</evidence>
<reference evidence="3" key="1">
    <citation type="journal article" date="2019" name="Int. J. Syst. Evol. Microbiol.">
        <title>The Global Catalogue of Microorganisms (GCM) 10K type strain sequencing project: providing services to taxonomists for standard genome sequencing and annotation.</title>
        <authorList>
            <consortium name="The Broad Institute Genomics Platform"/>
            <consortium name="The Broad Institute Genome Sequencing Center for Infectious Disease"/>
            <person name="Wu L."/>
            <person name="Ma J."/>
        </authorList>
    </citation>
    <scope>NUCLEOTIDE SEQUENCE [LARGE SCALE GENOMIC DNA]</scope>
    <source>
        <strain evidence="3">KCTC 23299</strain>
    </source>
</reference>
<keyword evidence="3" id="KW-1185">Reference proteome</keyword>
<dbReference type="PROSITE" id="PS51257">
    <property type="entry name" value="PROKAR_LIPOPROTEIN"/>
    <property type="match status" value="1"/>
</dbReference>
<gene>
    <name evidence="2" type="ORF">ACFS6H_18010</name>
</gene>
<protein>
    <recommendedName>
        <fullName evidence="4">Lipoprotein</fullName>
    </recommendedName>
</protein>
<organism evidence="2 3">
    <name type="scientific">Terrimonas rubra</name>
    <dbReference type="NCBI Taxonomy" id="1035890"/>
    <lineage>
        <taxon>Bacteria</taxon>
        <taxon>Pseudomonadati</taxon>
        <taxon>Bacteroidota</taxon>
        <taxon>Chitinophagia</taxon>
        <taxon>Chitinophagales</taxon>
        <taxon>Chitinophagaceae</taxon>
        <taxon>Terrimonas</taxon>
    </lineage>
</organism>
<dbReference type="Proteomes" id="UP001597511">
    <property type="component" value="Unassembled WGS sequence"/>
</dbReference>
<feature type="chain" id="PRO_5045576792" description="Lipoprotein" evidence="1">
    <location>
        <begin position="24"/>
        <end position="125"/>
    </location>
</feature>